<protein>
    <submittedName>
        <fullName evidence="1">Uncharacterized protein</fullName>
    </submittedName>
</protein>
<reference evidence="1" key="2">
    <citation type="journal article" date="2015" name="Data Brief">
        <title>Shoot transcriptome of the giant reed, Arundo donax.</title>
        <authorList>
            <person name="Barrero R.A."/>
            <person name="Guerrero F.D."/>
            <person name="Moolhuijzen P."/>
            <person name="Goolsby J.A."/>
            <person name="Tidwell J."/>
            <person name="Bellgard S.E."/>
            <person name="Bellgard M.I."/>
        </authorList>
    </citation>
    <scope>NUCLEOTIDE SEQUENCE</scope>
    <source>
        <tissue evidence="1">Shoot tissue taken approximately 20 cm above the soil surface</tissue>
    </source>
</reference>
<organism evidence="1">
    <name type="scientific">Arundo donax</name>
    <name type="common">Giant reed</name>
    <name type="synonym">Donax arundinaceus</name>
    <dbReference type="NCBI Taxonomy" id="35708"/>
    <lineage>
        <taxon>Eukaryota</taxon>
        <taxon>Viridiplantae</taxon>
        <taxon>Streptophyta</taxon>
        <taxon>Embryophyta</taxon>
        <taxon>Tracheophyta</taxon>
        <taxon>Spermatophyta</taxon>
        <taxon>Magnoliopsida</taxon>
        <taxon>Liliopsida</taxon>
        <taxon>Poales</taxon>
        <taxon>Poaceae</taxon>
        <taxon>PACMAD clade</taxon>
        <taxon>Arundinoideae</taxon>
        <taxon>Arundineae</taxon>
        <taxon>Arundo</taxon>
    </lineage>
</organism>
<dbReference type="AlphaFoldDB" id="A0A0A9AEM5"/>
<name>A0A0A9AEM5_ARUDO</name>
<evidence type="ECO:0000313" key="1">
    <source>
        <dbReference type="EMBL" id="JAD49576.1"/>
    </source>
</evidence>
<dbReference type="EMBL" id="GBRH01248319">
    <property type="protein sequence ID" value="JAD49576.1"/>
    <property type="molecule type" value="Transcribed_RNA"/>
</dbReference>
<sequence length="56" mass="6439">MQIQWNVHAQQWKDILGACLLPVLHIQKKECSSQNPSKADLSFQIISIVVLYIFTI</sequence>
<proteinExistence type="predicted"/>
<reference evidence="1" key="1">
    <citation type="submission" date="2014-09" db="EMBL/GenBank/DDBJ databases">
        <authorList>
            <person name="Magalhaes I.L.F."/>
            <person name="Oliveira U."/>
            <person name="Santos F.R."/>
            <person name="Vidigal T.H.D.A."/>
            <person name="Brescovit A.D."/>
            <person name="Santos A.J."/>
        </authorList>
    </citation>
    <scope>NUCLEOTIDE SEQUENCE</scope>
    <source>
        <tissue evidence="1">Shoot tissue taken approximately 20 cm above the soil surface</tissue>
    </source>
</reference>
<accession>A0A0A9AEM5</accession>